<accession>A0ABN9LBW7</accession>
<proteinExistence type="predicted"/>
<evidence type="ECO:0000256" key="1">
    <source>
        <dbReference type="SAM" id="MobiDB-lite"/>
    </source>
</evidence>
<reference evidence="2" key="1">
    <citation type="submission" date="2023-07" db="EMBL/GenBank/DDBJ databases">
        <authorList>
            <person name="Stuckert A."/>
        </authorList>
    </citation>
    <scope>NUCLEOTIDE SEQUENCE</scope>
</reference>
<dbReference type="Proteomes" id="UP001176940">
    <property type="component" value="Unassembled WGS sequence"/>
</dbReference>
<dbReference type="EMBL" id="CAUEEQ010012829">
    <property type="protein sequence ID" value="CAJ0936752.1"/>
    <property type="molecule type" value="Genomic_DNA"/>
</dbReference>
<evidence type="ECO:0000313" key="3">
    <source>
        <dbReference type="Proteomes" id="UP001176940"/>
    </source>
</evidence>
<evidence type="ECO:0000313" key="2">
    <source>
        <dbReference type="EMBL" id="CAJ0936752.1"/>
    </source>
</evidence>
<organism evidence="2 3">
    <name type="scientific">Ranitomeya imitator</name>
    <name type="common">mimic poison frog</name>
    <dbReference type="NCBI Taxonomy" id="111125"/>
    <lineage>
        <taxon>Eukaryota</taxon>
        <taxon>Metazoa</taxon>
        <taxon>Chordata</taxon>
        <taxon>Craniata</taxon>
        <taxon>Vertebrata</taxon>
        <taxon>Euteleostomi</taxon>
        <taxon>Amphibia</taxon>
        <taxon>Batrachia</taxon>
        <taxon>Anura</taxon>
        <taxon>Neobatrachia</taxon>
        <taxon>Hyloidea</taxon>
        <taxon>Dendrobatidae</taxon>
        <taxon>Dendrobatinae</taxon>
        <taxon>Ranitomeya</taxon>
    </lineage>
</organism>
<keyword evidence="3" id="KW-1185">Reference proteome</keyword>
<gene>
    <name evidence="2" type="ORF">RIMI_LOCUS6939804</name>
</gene>
<protein>
    <submittedName>
        <fullName evidence="2">Uncharacterized protein</fullName>
    </submittedName>
</protein>
<sequence>MQSSVPVDIVREGEPHLPGPFLPSRDPDAFLIFSGHTPLFGTFSARADAHSLRFSGQLPPVHRGSPSIMSVSQAPNARDECTPPPSECAVAVSQSVSDLTKVSQFLVQADVGLDVSSQSDSDSDADQTSATQDMVDSLLSAIIQTLELKEEETASQDISVSFKRMKRPSRVFPNHKEFDNTTSRHWEHPGKRFPGRKRLDILYPFAADLVSKWSESPKVDIKASEKPLCFSNSLSSSTPSNEGSPYWDDEMDLEKRAPELLSFGILDLTIVPGPEPPPIWTPQPIGLASVVTTLSGLMLH</sequence>
<comment type="caution">
    <text evidence="2">The sequence shown here is derived from an EMBL/GenBank/DDBJ whole genome shotgun (WGS) entry which is preliminary data.</text>
</comment>
<name>A0ABN9LBW7_9NEOB</name>
<feature type="region of interest" description="Disordered" evidence="1">
    <location>
        <begin position="63"/>
        <end position="82"/>
    </location>
</feature>